<evidence type="ECO:0000313" key="2">
    <source>
        <dbReference type="Proteomes" id="UP000326678"/>
    </source>
</evidence>
<reference evidence="1 2" key="1">
    <citation type="submission" date="2019-10" db="EMBL/GenBank/DDBJ databases">
        <title>Genomic and transcriptomic insights into the perfect genentic adaptation of a filamentous nitrogen-fixing cyanobacterium to rice fields.</title>
        <authorList>
            <person name="Chen Z."/>
        </authorList>
    </citation>
    <scope>NUCLEOTIDE SEQUENCE [LARGE SCALE GENOMIC DNA]</scope>
    <source>
        <strain evidence="1">CCNUC1</strain>
    </source>
</reference>
<evidence type="ECO:0008006" key="3">
    <source>
        <dbReference type="Google" id="ProtNLM"/>
    </source>
</evidence>
<dbReference type="Proteomes" id="UP000326678">
    <property type="component" value="Chromosome Gxm1"/>
</dbReference>
<proteinExistence type="predicted"/>
<dbReference type="RefSeq" id="WP_225892390.1">
    <property type="nucleotide sequence ID" value="NZ_CP045226.1"/>
</dbReference>
<dbReference type="EMBL" id="CP045226">
    <property type="protein sequence ID" value="QFS44575.1"/>
    <property type="molecule type" value="Genomic_DNA"/>
</dbReference>
<gene>
    <name evidence="1" type="ORF">GXM_02050</name>
</gene>
<dbReference type="KEGG" id="nsh:GXM_02050"/>
<dbReference type="AlphaFoldDB" id="A0A5P8VVZ9"/>
<protein>
    <recommendedName>
        <fullName evidence="3">DUF104 domain-containing protein</fullName>
    </recommendedName>
</protein>
<organism evidence="1 2">
    <name type="scientific">Nostoc sphaeroides CCNUC1</name>
    <dbReference type="NCBI Taxonomy" id="2653204"/>
    <lineage>
        <taxon>Bacteria</taxon>
        <taxon>Bacillati</taxon>
        <taxon>Cyanobacteriota</taxon>
        <taxon>Cyanophyceae</taxon>
        <taxon>Nostocales</taxon>
        <taxon>Nostocaceae</taxon>
        <taxon>Nostoc</taxon>
    </lineage>
</organism>
<keyword evidence="2" id="KW-1185">Reference proteome</keyword>
<evidence type="ECO:0000313" key="1">
    <source>
        <dbReference type="EMBL" id="QFS44575.1"/>
    </source>
</evidence>
<name>A0A5P8VVZ9_9NOSO</name>
<accession>A0A5P8VVZ9</accession>
<sequence>MTIHKTDMLRTLWATVREGKIELLESEELPEGTRVLVTLLPDDETEFWLQTSQTSLSSVWDNAEDDVYAQLL</sequence>